<feature type="region of interest" description="Disordered" evidence="1">
    <location>
        <begin position="63"/>
        <end position="101"/>
    </location>
</feature>
<proteinExistence type="predicted"/>
<accession>A0A450XQN6</accession>
<name>A0A450XQN6_9GAMM</name>
<sequence length="101" mass="11284">MHTLAWSYQLLKGNCTSGLTFASRLIGAHRIASVTRKKPMYAMTRRLIFLDFLGNALVPCILSDNSETRNPKAHPSGSDERYDETQTVSKDLQHRGPHKAG</sequence>
<organism evidence="2">
    <name type="scientific">Candidatus Kentrum sp. MB</name>
    <dbReference type="NCBI Taxonomy" id="2138164"/>
    <lineage>
        <taxon>Bacteria</taxon>
        <taxon>Pseudomonadati</taxon>
        <taxon>Pseudomonadota</taxon>
        <taxon>Gammaproteobacteria</taxon>
        <taxon>Candidatus Kentrum</taxon>
    </lineage>
</organism>
<dbReference type="AlphaFoldDB" id="A0A450XQN6"/>
<reference evidence="2" key="1">
    <citation type="submission" date="2019-02" db="EMBL/GenBank/DDBJ databases">
        <authorList>
            <person name="Gruber-Vodicka R. H."/>
            <person name="Seah K. B. B."/>
        </authorList>
    </citation>
    <scope>NUCLEOTIDE SEQUENCE</scope>
    <source>
        <strain evidence="2">BECK_BZ197</strain>
    </source>
</reference>
<evidence type="ECO:0000313" key="2">
    <source>
        <dbReference type="EMBL" id="VFK31592.1"/>
    </source>
</evidence>
<dbReference type="EMBL" id="CAADFO010000088">
    <property type="protein sequence ID" value="VFK31592.1"/>
    <property type="molecule type" value="Genomic_DNA"/>
</dbReference>
<gene>
    <name evidence="2" type="ORF">BECKMB1821G_GA0114241_10882</name>
</gene>
<evidence type="ECO:0000256" key="1">
    <source>
        <dbReference type="SAM" id="MobiDB-lite"/>
    </source>
</evidence>
<protein>
    <submittedName>
        <fullName evidence="2">Uncharacterized protein</fullName>
    </submittedName>
</protein>